<evidence type="ECO:0000256" key="1">
    <source>
        <dbReference type="ARBA" id="ARBA00023098"/>
    </source>
</evidence>
<evidence type="ECO:0000256" key="2">
    <source>
        <dbReference type="PROSITE-ProRule" id="PRU01161"/>
    </source>
</evidence>
<keyword evidence="6" id="KW-1185">Reference proteome</keyword>
<feature type="domain" description="PNPLA" evidence="4">
    <location>
        <begin position="12"/>
        <end position="300"/>
    </location>
</feature>
<organism evidence="5 6">
    <name type="scientific">Bradyrhizobium macuxiense</name>
    <dbReference type="NCBI Taxonomy" id="1755647"/>
    <lineage>
        <taxon>Bacteria</taxon>
        <taxon>Pseudomonadati</taxon>
        <taxon>Pseudomonadota</taxon>
        <taxon>Alphaproteobacteria</taxon>
        <taxon>Hyphomicrobiales</taxon>
        <taxon>Nitrobacteraceae</taxon>
        <taxon>Bradyrhizobium</taxon>
    </lineage>
</organism>
<keyword evidence="2" id="KW-0442">Lipid degradation</keyword>
<reference evidence="5 6" key="1">
    <citation type="submission" date="2019-06" db="EMBL/GenBank/DDBJ databases">
        <title>Genomic Encyclopedia of Type Strains, Phase IV (KMG-V): Genome sequencing to study the core and pangenomes of soil and plant-associated prokaryotes.</title>
        <authorList>
            <person name="Whitman W."/>
        </authorList>
    </citation>
    <scope>NUCLEOTIDE SEQUENCE [LARGE SCALE GENOMIC DNA]</scope>
    <source>
        <strain evidence="5 6">BR 10355</strain>
    </source>
</reference>
<keyword evidence="1 2" id="KW-0443">Lipid metabolism</keyword>
<dbReference type="PROSITE" id="PS51257">
    <property type="entry name" value="PROKAR_LIPOPROTEIN"/>
    <property type="match status" value="1"/>
</dbReference>
<evidence type="ECO:0000313" key="6">
    <source>
        <dbReference type="Proteomes" id="UP000321304"/>
    </source>
</evidence>
<name>A0A560KUC7_9BRAD</name>
<dbReference type="PROSITE" id="PS51635">
    <property type="entry name" value="PNPLA"/>
    <property type="match status" value="1"/>
</dbReference>
<evidence type="ECO:0000259" key="4">
    <source>
        <dbReference type="PROSITE" id="PS51635"/>
    </source>
</evidence>
<evidence type="ECO:0000313" key="5">
    <source>
        <dbReference type="EMBL" id="TWB86876.1"/>
    </source>
</evidence>
<feature type="short sequence motif" description="GXSXG" evidence="2">
    <location>
        <begin position="61"/>
        <end position="65"/>
    </location>
</feature>
<feature type="active site" description="Proton acceptor" evidence="2">
    <location>
        <position position="287"/>
    </location>
</feature>
<comment type="caution">
    <text evidence="2">Lacks conserved residue(s) required for the propagation of feature annotation.</text>
</comment>
<accession>A0A560KUC7</accession>
<keyword evidence="2" id="KW-0378">Hydrolase</keyword>
<dbReference type="GO" id="GO:0016042">
    <property type="term" value="P:lipid catabolic process"/>
    <property type="evidence" value="ECO:0007669"/>
    <property type="project" value="UniProtKB-UniRule"/>
</dbReference>
<feature type="region of interest" description="Disordered" evidence="3">
    <location>
        <begin position="579"/>
        <end position="600"/>
    </location>
</feature>
<sequence length="600" mass="64595">MAPEKPAFEIGFVLAGAISAGCYSAGVMDFIIEALDDYCAERDKPGWDGPTHDVYVPVLAGASAGGMTAGMAALHMFKPISHVWPGVAPPPKGENRLYASWVTDISIARLLETKDLEGKVDGLSSVLCSNVLDEILANAFNIDGPTLRRPWVGRANGPALQVMMTLTNLRGVPYSFSLIGADPRDAFGMLNHADVGAFRLSAVDPADGAPYLDVGSTGARNWGFFKAAALATGAFPVGLKPRAIERLASELRTISTVGTVDAAGRFVIIPPDSRFPADGPFKYWAVDGGTINNEPLEQARRFLTGGGTEKPDGIVADKAVVLVAPFPNYQVYENDRTIGTLASVLPSLASALINQARFKPEELAKARNETNFARFIISPERTNANGPAPKYPIASGALGGFSGFLDQSFRRHDYLLGRRNAQAFLRWNFGLPKSHAIFGGRELPADWIVREASQVTKTLAPEDDRTLEAKKFVLRQGANDKEIGYPIIPLTKRMMQPIEIPAGEIPRPSRDILEPLRPAIRKRVEKVTDILVDVDLAELTSGLGVFSWIAKKGAKMYGTEVLNNKTTNMIGEALDALRESFPDDGPAKASPALSGSEPGR</sequence>
<feature type="short sequence motif" description="DGA/G" evidence="2">
    <location>
        <begin position="287"/>
        <end position="289"/>
    </location>
</feature>
<comment type="caution">
    <text evidence="5">The sequence shown here is derived from an EMBL/GenBank/DDBJ whole genome shotgun (WGS) entry which is preliminary data.</text>
</comment>
<dbReference type="InterPro" id="IPR002641">
    <property type="entry name" value="PNPLA_dom"/>
</dbReference>
<dbReference type="RefSeq" id="WP_146993063.1">
    <property type="nucleotide sequence ID" value="NZ_VITY01000025.1"/>
</dbReference>
<dbReference type="SUPFAM" id="SSF52151">
    <property type="entry name" value="FabD/lysophospholipase-like"/>
    <property type="match status" value="1"/>
</dbReference>
<dbReference type="Pfam" id="PF01734">
    <property type="entry name" value="Patatin"/>
    <property type="match status" value="1"/>
</dbReference>
<gene>
    <name evidence="5" type="ORF">FBZ93_1252</name>
</gene>
<protein>
    <submittedName>
        <fullName evidence="5">Patatin-like phospholipase</fullName>
    </submittedName>
</protein>
<dbReference type="EMBL" id="VITY01000025">
    <property type="protein sequence ID" value="TWB86876.1"/>
    <property type="molecule type" value="Genomic_DNA"/>
</dbReference>
<feature type="active site" description="Nucleophile" evidence="2">
    <location>
        <position position="63"/>
    </location>
</feature>
<dbReference type="InterPro" id="IPR016035">
    <property type="entry name" value="Acyl_Trfase/lysoPLipase"/>
</dbReference>
<evidence type="ECO:0000256" key="3">
    <source>
        <dbReference type="SAM" id="MobiDB-lite"/>
    </source>
</evidence>
<dbReference type="OrthoDB" id="1488362at2"/>
<dbReference type="Proteomes" id="UP000321304">
    <property type="component" value="Unassembled WGS sequence"/>
</dbReference>
<dbReference type="AlphaFoldDB" id="A0A560KUC7"/>
<proteinExistence type="predicted"/>
<dbReference type="GO" id="GO:0016787">
    <property type="term" value="F:hydrolase activity"/>
    <property type="evidence" value="ECO:0007669"/>
    <property type="project" value="UniProtKB-UniRule"/>
</dbReference>